<dbReference type="SUPFAM" id="SSF52540">
    <property type="entry name" value="P-loop containing nucleoside triphosphate hydrolases"/>
    <property type="match status" value="1"/>
</dbReference>
<evidence type="ECO:0000256" key="8">
    <source>
        <dbReference type="ARBA" id="ARBA00022840"/>
    </source>
</evidence>
<evidence type="ECO:0000313" key="12">
    <source>
        <dbReference type="Proteomes" id="UP000197003"/>
    </source>
</evidence>
<dbReference type="PANTHER" id="PTHR33540">
    <property type="entry name" value="TRNA THREONYLCARBAMOYLADENOSINE BIOSYNTHESIS PROTEIN TSAE"/>
    <property type="match status" value="1"/>
</dbReference>
<protein>
    <recommendedName>
        <fullName evidence="3">tRNA threonylcarbamoyladenosine biosynthesis protein TsaE</fullName>
    </recommendedName>
    <alternativeName>
        <fullName evidence="10">t(6)A37 threonylcarbamoyladenosine biosynthesis protein TsaE</fullName>
    </alternativeName>
</protein>
<keyword evidence="9" id="KW-0460">Magnesium</keyword>
<proteinExistence type="inferred from homology"/>
<dbReference type="GO" id="GO:0046872">
    <property type="term" value="F:metal ion binding"/>
    <property type="evidence" value="ECO:0007669"/>
    <property type="project" value="UniProtKB-KW"/>
</dbReference>
<dbReference type="GO" id="GO:0016740">
    <property type="term" value="F:transferase activity"/>
    <property type="evidence" value="ECO:0007669"/>
    <property type="project" value="UniProtKB-KW"/>
</dbReference>
<dbReference type="Proteomes" id="UP000197003">
    <property type="component" value="Chromosome"/>
</dbReference>
<dbReference type="EMBL" id="CP020946">
    <property type="protein sequence ID" value="ASD63776.1"/>
    <property type="molecule type" value="Genomic_DNA"/>
</dbReference>
<keyword evidence="11" id="KW-0808">Transferase</keyword>
<evidence type="ECO:0000256" key="2">
    <source>
        <dbReference type="ARBA" id="ARBA00007599"/>
    </source>
</evidence>
<evidence type="ECO:0000256" key="4">
    <source>
        <dbReference type="ARBA" id="ARBA00022490"/>
    </source>
</evidence>
<keyword evidence="7" id="KW-0547">Nucleotide-binding</keyword>
<name>A0A1Z3N8J9_BDEBC</name>
<evidence type="ECO:0000256" key="9">
    <source>
        <dbReference type="ARBA" id="ARBA00022842"/>
    </source>
</evidence>
<dbReference type="OrthoDB" id="5294035at2"/>
<keyword evidence="4" id="KW-0963">Cytoplasm</keyword>
<comment type="similarity">
    <text evidence="2">Belongs to the TsaE family.</text>
</comment>
<evidence type="ECO:0000256" key="6">
    <source>
        <dbReference type="ARBA" id="ARBA00022723"/>
    </source>
</evidence>
<dbReference type="PANTHER" id="PTHR33540:SF2">
    <property type="entry name" value="TRNA THREONYLCARBAMOYLADENOSINE BIOSYNTHESIS PROTEIN TSAE"/>
    <property type="match status" value="1"/>
</dbReference>
<dbReference type="Gene3D" id="3.40.50.300">
    <property type="entry name" value="P-loop containing nucleotide triphosphate hydrolases"/>
    <property type="match status" value="1"/>
</dbReference>
<organism evidence="11 12">
    <name type="scientific">Bdellovibrio bacteriovorus</name>
    <dbReference type="NCBI Taxonomy" id="959"/>
    <lineage>
        <taxon>Bacteria</taxon>
        <taxon>Pseudomonadati</taxon>
        <taxon>Bdellovibrionota</taxon>
        <taxon>Bdellovibrionia</taxon>
        <taxon>Bdellovibrionales</taxon>
        <taxon>Pseudobdellovibrionaceae</taxon>
        <taxon>Bdellovibrio</taxon>
    </lineage>
</organism>
<reference evidence="11 12" key="1">
    <citation type="submission" date="2017-04" db="EMBL/GenBank/DDBJ databases">
        <title>Whole genome sequence of Bdellovibrio bacteriovorus strain SSB218315.</title>
        <authorList>
            <person name="Oyedara O."/>
            <person name="Rodriguez-Perez M.A."/>
        </authorList>
    </citation>
    <scope>NUCLEOTIDE SEQUENCE [LARGE SCALE GENOMIC DNA]</scope>
    <source>
        <strain evidence="11 12">SSB218315</strain>
    </source>
</reference>
<evidence type="ECO:0000256" key="10">
    <source>
        <dbReference type="ARBA" id="ARBA00032441"/>
    </source>
</evidence>
<keyword evidence="8" id="KW-0067">ATP-binding</keyword>
<dbReference type="AlphaFoldDB" id="A0A1Z3N8J9"/>
<evidence type="ECO:0000256" key="1">
    <source>
        <dbReference type="ARBA" id="ARBA00004496"/>
    </source>
</evidence>
<evidence type="ECO:0000313" key="11">
    <source>
        <dbReference type="EMBL" id="ASD63776.1"/>
    </source>
</evidence>
<dbReference type="GO" id="GO:0005524">
    <property type="term" value="F:ATP binding"/>
    <property type="evidence" value="ECO:0007669"/>
    <property type="project" value="UniProtKB-KW"/>
</dbReference>
<dbReference type="RefSeq" id="WP_088565291.1">
    <property type="nucleotide sequence ID" value="NZ_CP020946.1"/>
</dbReference>
<keyword evidence="5" id="KW-0819">tRNA processing</keyword>
<dbReference type="Pfam" id="PF02367">
    <property type="entry name" value="TsaE"/>
    <property type="match status" value="1"/>
</dbReference>
<dbReference type="InterPro" id="IPR027417">
    <property type="entry name" value="P-loop_NTPase"/>
</dbReference>
<evidence type="ECO:0000256" key="3">
    <source>
        <dbReference type="ARBA" id="ARBA00019010"/>
    </source>
</evidence>
<comment type="subcellular location">
    <subcellularLocation>
        <location evidence="1">Cytoplasm</location>
    </subcellularLocation>
</comment>
<dbReference type="GO" id="GO:0005737">
    <property type="term" value="C:cytoplasm"/>
    <property type="evidence" value="ECO:0007669"/>
    <property type="project" value="UniProtKB-SubCell"/>
</dbReference>
<evidence type="ECO:0000256" key="5">
    <source>
        <dbReference type="ARBA" id="ARBA00022694"/>
    </source>
</evidence>
<accession>A0A1Z3N8J9</accession>
<dbReference type="NCBIfam" id="TIGR00150">
    <property type="entry name" value="T6A_YjeE"/>
    <property type="match status" value="1"/>
</dbReference>
<keyword evidence="6" id="KW-0479">Metal-binding</keyword>
<dbReference type="GO" id="GO:0002949">
    <property type="term" value="P:tRNA threonylcarbamoyladenosine modification"/>
    <property type="evidence" value="ECO:0007669"/>
    <property type="project" value="InterPro"/>
</dbReference>
<dbReference type="InterPro" id="IPR003442">
    <property type="entry name" value="T6A_TsaE"/>
</dbReference>
<gene>
    <name evidence="11" type="ORF">B9G79_09415</name>
</gene>
<sequence length="148" mass="17271">MPTILNSQHIVKNLQELKSFWQEFLPHLNDRCILLMSGDVGAGKTTSVQMIAGELGMRDVQSPSFAIHLRYENAEGKAMDHLDLYRLKDDDDLESSGFWDLFAQKNSLIIIEWANRLDFDYLPLNWQRIEVRFEKLSDTERKITTRLI</sequence>
<evidence type="ECO:0000256" key="7">
    <source>
        <dbReference type="ARBA" id="ARBA00022741"/>
    </source>
</evidence>